<name>A0AAV3RLE7_LITER</name>
<keyword evidence="3" id="KW-1185">Reference proteome</keyword>
<gene>
    <name evidence="2" type="ORF">LIER_29753</name>
</gene>
<comment type="caution">
    <text evidence="2">The sequence shown here is derived from an EMBL/GenBank/DDBJ whole genome shotgun (WGS) entry which is preliminary data.</text>
</comment>
<evidence type="ECO:0000313" key="3">
    <source>
        <dbReference type="Proteomes" id="UP001454036"/>
    </source>
</evidence>
<evidence type="ECO:0000313" key="2">
    <source>
        <dbReference type="EMBL" id="GAA0177806.1"/>
    </source>
</evidence>
<dbReference type="Proteomes" id="UP001454036">
    <property type="component" value="Unassembled WGS sequence"/>
</dbReference>
<proteinExistence type="predicted"/>
<evidence type="ECO:0000256" key="1">
    <source>
        <dbReference type="SAM" id="MobiDB-lite"/>
    </source>
</evidence>
<sequence>MVDVAASGSDEEEAEPMADVATSRSDLVFAHEGEAEVVSSPEAIFPEGGTMATEVAVGSGNEVTETQLGISYPLAHYLSYDLFSCGHRGFLATITVGVEPKSYHQASKDSGWCAAMLSEIRALEDNGTRSLVDLAPSKKALGSR</sequence>
<protein>
    <submittedName>
        <fullName evidence="2">Uncharacterized protein</fullName>
    </submittedName>
</protein>
<dbReference type="AlphaFoldDB" id="A0AAV3RLE7"/>
<feature type="region of interest" description="Disordered" evidence="1">
    <location>
        <begin position="1"/>
        <end position="20"/>
    </location>
</feature>
<accession>A0AAV3RLE7</accession>
<reference evidence="2 3" key="1">
    <citation type="submission" date="2024-01" db="EMBL/GenBank/DDBJ databases">
        <title>The complete chloroplast genome sequence of Lithospermum erythrorhizon: insights into the phylogenetic relationship among Boraginaceae species and the maternal lineages of purple gromwells.</title>
        <authorList>
            <person name="Okada T."/>
            <person name="Watanabe K."/>
        </authorList>
    </citation>
    <scope>NUCLEOTIDE SEQUENCE [LARGE SCALE GENOMIC DNA]</scope>
</reference>
<organism evidence="2 3">
    <name type="scientific">Lithospermum erythrorhizon</name>
    <name type="common">Purple gromwell</name>
    <name type="synonym">Lithospermum officinale var. erythrorhizon</name>
    <dbReference type="NCBI Taxonomy" id="34254"/>
    <lineage>
        <taxon>Eukaryota</taxon>
        <taxon>Viridiplantae</taxon>
        <taxon>Streptophyta</taxon>
        <taxon>Embryophyta</taxon>
        <taxon>Tracheophyta</taxon>
        <taxon>Spermatophyta</taxon>
        <taxon>Magnoliopsida</taxon>
        <taxon>eudicotyledons</taxon>
        <taxon>Gunneridae</taxon>
        <taxon>Pentapetalae</taxon>
        <taxon>asterids</taxon>
        <taxon>lamiids</taxon>
        <taxon>Boraginales</taxon>
        <taxon>Boraginaceae</taxon>
        <taxon>Boraginoideae</taxon>
        <taxon>Lithospermeae</taxon>
        <taxon>Lithospermum</taxon>
    </lineage>
</organism>
<dbReference type="EMBL" id="BAABME010010355">
    <property type="protein sequence ID" value="GAA0177806.1"/>
    <property type="molecule type" value="Genomic_DNA"/>
</dbReference>